<feature type="domain" description="T-box" evidence="5">
    <location>
        <begin position="144"/>
        <end position="250"/>
    </location>
</feature>
<accession>A0A9W4WPI7</accession>
<evidence type="ECO:0000313" key="6">
    <source>
        <dbReference type="EMBL" id="CAI2176582.1"/>
    </source>
</evidence>
<gene>
    <name evidence="6" type="ORF">FWILDA_LOCUS7654</name>
</gene>
<comment type="caution">
    <text evidence="6">The sequence shown here is derived from an EMBL/GenBank/DDBJ whole genome shotgun (WGS) entry which is preliminary data.</text>
</comment>
<dbReference type="Proteomes" id="UP001153678">
    <property type="component" value="Unassembled WGS sequence"/>
</dbReference>
<evidence type="ECO:0000256" key="4">
    <source>
        <dbReference type="ARBA" id="ARBA00023242"/>
    </source>
</evidence>
<evidence type="ECO:0000256" key="1">
    <source>
        <dbReference type="ARBA" id="ARBA00023015"/>
    </source>
</evidence>
<organism evidence="6 7">
    <name type="scientific">Funneliformis geosporum</name>
    <dbReference type="NCBI Taxonomy" id="1117311"/>
    <lineage>
        <taxon>Eukaryota</taxon>
        <taxon>Fungi</taxon>
        <taxon>Fungi incertae sedis</taxon>
        <taxon>Mucoromycota</taxon>
        <taxon>Glomeromycotina</taxon>
        <taxon>Glomeromycetes</taxon>
        <taxon>Glomerales</taxon>
        <taxon>Glomeraceae</taxon>
        <taxon>Funneliformis</taxon>
    </lineage>
</organism>
<keyword evidence="4" id="KW-0539">Nucleus</keyword>
<name>A0A9W4WPI7_9GLOM</name>
<dbReference type="Gene3D" id="2.60.40.820">
    <property type="entry name" value="Transcription factor, T-box"/>
    <property type="match status" value="1"/>
</dbReference>
<dbReference type="InterPro" id="IPR008967">
    <property type="entry name" value="p53-like_TF_DNA-bd_sf"/>
</dbReference>
<dbReference type="GO" id="GO:0000978">
    <property type="term" value="F:RNA polymerase II cis-regulatory region sequence-specific DNA binding"/>
    <property type="evidence" value="ECO:0007669"/>
    <property type="project" value="InterPro"/>
</dbReference>
<dbReference type="GO" id="GO:0001708">
    <property type="term" value="P:cell fate specification"/>
    <property type="evidence" value="ECO:0007669"/>
    <property type="project" value="TreeGrafter"/>
</dbReference>
<evidence type="ECO:0000256" key="3">
    <source>
        <dbReference type="ARBA" id="ARBA00023163"/>
    </source>
</evidence>
<dbReference type="InterPro" id="IPR036960">
    <property type="entry name" value="T-box_sf"/>
</dbReference>
<dbReference type="SMART" id="SM00425">
    <property type="entry name" value="TBOX"/>
    <property type="match status" value="1"/>
</dbReference>
<dbReference type="InterPro" id="IPR001699">
    <property type="entry name" value="TF_T-box"/>
</dbReference>
<dbReference type="EMBL" id="CAMKVN010001522">
    <property type="protein sequence ID" value="CAI2176582.1"/>
    <property type="molecule type" value="Genomic_DNA"/>
</dbReference>
<dbReference type="PANTHER" id="PTHR11267">
    <property type="entry name" value="T-BOX PROTEIN-RELATED"/>
    <property type="match status" value="1"/>
</dbReference>
<sequence length="250" mass="28420">MKIRHLLHDEFDSSQETLSPFDFQQVRPSFLISSDKQQSNGILDQGSTSYDFGKPKEMADNIMSPSAQKYNANDIEFSQFFNEVSSVTSLDNEEKETIKSTSFLPQFQTSVELPPLQSLSNFTTDLQSSFCSSFLVSSKEDILLKDPELWSQFYRVDNEMIITKAGRCIFPLLKFQPVNLDPTVNYSFVIDFVQVSANRYRFKKGSWVCIGLDKRRFLSNNFNKQGGKLPKIGSVCGNPYTHPDSPQPGK</sequence>
<dbReference type="GO" id="GO:0045893">
    <property type="term" value="P:positive regulation of DNA-templated transcription"/>
    <property type="evidence" value="ECO:0007669"/>
    <property type="project" value="InterPro"/>
</dbReference>
<keyword evidence="3" id="KW-0804">Transcription</keyword>
<protein>
    <submittedName>
        <fullName evidence="6">14007_t:CDS:1</fullName>
    </submittedName>
</protein>
<keyword evidence="7" id="KW-1185">Reference proteome</keyword>
<keyword evidence="1" id="KW-0805">Transcription regulation</keyword>
<proteinExistence type="predicted"/>
<dbReference type="GO" id="GO:0000785">
    <property type="term" value="C:chromatin"/>
    <property type="evidence" value="ECO:0007669"/>
    <property type="project" value="TreeGrafter"/>
</dbReference>
<dbReference type="GO" id="GO:0000981">
    <property type="term" value="F:DNA-binding transcription factor activity, RNA polymerase II-specific"/>
    <property type="evidence" value="ECO:0007669"/>
    <property type="project" value="TreeGrafter"/>
</dbReference>
<dbReference type="PROSITE" id="PS50252">
    <property type="entry name" value="TBOX_3"/>
    <property type="match status" value="1"/>
</dbReference>
<evidence type="ECO:0000313" key="7">
    <source>
        <dbReference type="Proteomes" id="UP001153678"/>
    </source>
</evidence>
<dbReference type="SUPFAM" id="SSF49417">
    <property type="entry name" value="p53-like transcription factors"/>
    <property type="match status" value="1"/>
</dbReference>
<evidence type="ECO:0000259" key="5">
    <source>
        <dbReference type="PROSITE" id="PS50252"/>
    </source>
</evidence>
<dbReference type="PANTHER" id="PTHR11267:SF181">
    <property type="entry name" value="OPTOMOTOR-BLIND PROTEIN"/>
    <property type="match status" value="1"/>
</dbReference>
<reference evidence="6" key="1">
    <citation type="submission" date="2022-08" db="EMBL/GenBank/DDBJ databases">
        <authorList>
            <person name="Kallberg Y."/>
            <person name="Tangrot J."/>
            <person name="Rosling A."/>
        </authorList>
    </citation>
    <scope>NUCLEOTIDE SEQUENCE</scope>
    <source>
        <strain evidence="6">Wild A</strain>
    </source>
</reference>
<dbReference type="Pfam" id="PF00907">
    <property type="entry name" value="T-box"/>
    <property type="match status" value="1"/>
</dbReference>
<dbReference type="AlphaFoldDB" id="A0A9W4WPI7"/>
<keyword evidence="2" id="KW-0238">DNA-binding</keyword>
<evidence type="ECO:0000256" key="2">
    <source>
        <dbReference type="ARBA" id="ARBA00023125"/>
    </source>
</evidence>
<dbReference type="GO" id="GO:0005634">
    <property type="term" value="C:nucleus"/>
    <property type="evidence" value="ECO:0007669"/>
    <property type="project" value="InterPro"/>
</dbReference>
<dbReference type="InterPro" id="IPR046360">
    <property type="entry name" value="T-box_DNA-bd"/>
</dbReference>
<dbReference type="OrthoDB" id="7442607at2759"/>